<proteinExistence type="predicted"/>
<gene>
    <name evidence="1" type="ORF">FAZ19_00745</name>
</gene>
<dbReference type="RefSeq" id="WP_136818691.1">
    <property type="nucleotide sequence ID" value="NZ_BMJX01000001.1"/>
</dbReference>
<dbReference type="AlphaFoldDB" id="A0A4U0H8Z4"/>
<accession>A0A4U0H8Z4</accession>
<dbReference type="OrthoDB" id="9849344at2"/>
<name>A0A4U0H8Z4_9SPHI</name>
<dbReference type="Proteomes" id="UP000309872">
    <property type="component" value="Unassembled WGS sequence"/>
</dbReference>
<dbReference type="EMBL" id="SUKA01000001">
    <property type="protein sequence ID" value="TJY67824.1"/>
    <property type="molecule type" value="Genomic_DNA"/>
</dbReference>
<comment type="caution">
    <text evidence="1">The sequence shown here is derived from an EMBL/GenBank/DDBJ whole genome shotgun (WGS) entry which is preliminary data.</text>
</comment>
<keyword evidence="2" id="KW-1185">Reference proteome</keyword>
<sequence length="65" mass="7129">MNTKSLIKIVPMVIRIGSYSLSCTKGGVAVPRDERSEWGDGGFSANAIVNWHDYRSVKAAFRVAD</sequence>
<evidence type="ECO:0000313" key="2">
    <source>
        <dbReference type="Proteomes" id="UP000309872"/>
    </source>
</evidence>
<organism evidence="1 2">
    <name type="scientific">Sphingobacterium alkalisoli</name>
    <dbReference type="NCBI Taxonomy" id="1874115"/>
    <lineage>
        <taxon>Bacteria</taxon>
        <taxon>Pseudomonadati</taxon>
        <taxon>Bacteroidota</taxon>
        <taxon>Sphingobacteriia</taxon>
        <taxon>Sphingobacteriales</taxon>
        <taxon>Sphingobacteriaceae</taxon>
        <taxon>Sphingobacterium</taxon>
    </lineage>
</organism>
<reference evidence="1 2" key="1">
    <citation type="submission" date="2019-04" db="EMBL/GenBank/DDBJ databases">
        <title>Sphingobacterium olei sp. nov., isolated from oil-contaminated soil.</title>
        <authorList>
            <person name="Liu B."/>
        </authorList>
    </citation>
    <scope>NUCLEOTIDE SEQUENCE [LARGE SCALE GENOMIC DNA]</scope>
    <source>
        <strain evidence="1 2">Y3L14</strain>
    </source>
</reference>
<protein>
    <submittedName>
        <fullName evidence="1">Uncharacterized protein</fullName>
    </submittedName>
</protein>
<evidence type="ECO:0000313" key="1">
    <source>
        <dbReference type="EMBL" id="TJY67824.1"/>
    </source>
</evidence>